<dbReference type="Pfam" id="PF01636">
    <property type="entry name" value="APH"/>
    <property type="match status" value="1"/>
</dbReference>
<dbReference type="Proteomes" id="UP001216329">
    <property type="component" value="Chromosome"/>
</dbReference>
<sequence length="309" mass="34744">MQTIEETIHEMRSLKRYGAIKSITRLGGLTNRVFRVETTSGVFCLRLPGEGTAEYIDRGHECVAAKEAARVEVSAPVEFFDIRTGVSLTRFMEEVVTMTPQLFQSRQGAIARAGQALRQLHTSDAQFASHFDMFKMLDGYTKILAQKSAKVPAGYDAILAILEKARAALEAFPVDLAPCHCDPLCENFLDTGDRMIIVDWEYSGMNDPMWDIADLIIEAELGPKAEQELLQAYFNGEPSPIEFGRIVIFKALCDLLWSLWGLIQHANHNPADDFWAYGNKRFQRCRELMMSASFLDHVKTVLEGAEELV</sequence>
<evidence type="ECO:0000259" key="1">
    <source>
        <dbReference type="Pfam" id="PF01636"/>
    </source>
</evidence>
<organism evidence="2 3">
    <name type="scientific">Candidatus Pseudomonas phytovorans</name>
    <dbReference type="NCBI Taxonomy" id="3121377"/>
    <lineage>
        <taxon>Bacteria</taxon>
        <taxon>Pseudomonadati</taxon>
        <taxon>Pseudomonadota</taxon>
        <taxon>Gammaproteobacteria</taxon>
        <taxon>Pseudomonadales</taxon>
        <taxon>Pseudomonadaceae</taxon>
        <taxon>Pseudomonas</taxon>
    </lineage>
</organism>
<reference evidence="2" key="1">
    <citation type="submission" date="2023-03" db="EMBL/GenBank/DDBJ databases">
        <title>Andean soil-derived lignocellulolytic bacterial consortium as a source of novel taxa and putative plastic-active enzymes.</title>
        <authorList>
            <person name="Diaz-Garcia L."/>
            <person name="Chuvochina M."/>
            <person name="Feuerriegel G."/>
            <person name="Bunk B."/>
            <person name="Sproer C."/>
            <person name="Streit W.R."/>
            <person name="Rodriguez L.M."/>
            <person name="Overmann J."/>
            <person name="Jimenez D.J."/>
        </authorList>
    </citation>
    <scope>NUCLEOTIDE SEQUENCE</scope>
    <source>
        <strain evidence="2">MAG 876</strain>
    </source>
</reference>
<keyword evidence="2" id="KW-0418">Kinase</keyword>
<dbReference type="Gene3D" id="3.90.1200.10">
    <property type="match status" value="1"/>
</dbReference>
<dbReference type="GO" id="GO:0006646">
    <property type="term" value="P:phosphatidylethanolamine biosynthetic process"/>
    <property type="evidence" value="ECO:0007669"/>
    <property type="project" value="TreeGrafter"/>
</dbReference>
<name>A0AAJ5WJ08_9PSED</name>
<dbReference type="PANTHER" id="PTHR22603">
    <property type="entry name" value="CHOLINE/ETHANOALAMINE KINASE"/>
    <property type="match status" value="1"/>
</dbReference>
<accession>A0AAJ5WJ08</accession>
<dbReference type="InterPro" id="IPR002575">
    <property type="entry name" value="Aminoglycoside_PTrfase"/>
</dbReference>
<keyword evidence="2" id="KW-0808">Transferase</keyword>
<protein>
    <submittedName>
        <fullName evidence="2">Choline kinase family protein</fullName>
    </submittedName>
</protein>
<dbReference type="GO" id="GO:0005737">
    <property type="term" value="C:cytoplasm"/>
    <property type="evidence" value="ECO:0007669"/>
    <property type="project" value="TreeGrafter"/>
</dbReference>
<feature type="domain" description="Aminoglycoside phosphotransferase" evidence="1">
    <location>
        <begin position="27"/>
        <end position="238"/>
    </location>
</feature>
<gene>
    <name evidence="2" type="ORF">P0Y58_11350</name>
</gene>
<dbReference type="SUPFAM" id="SSF56112">
    <property type="entry name" value="Protein kinase-like (PK-like)"/>
    <property type="match status" value="1"/>
</dbReference>
<dbReference type="Gene3D" id="3.30.200.20">
    <property type="entry name" value="Phosphorylase Kinase, domain 1"/>
    <property type="match status" value="1"/>
</dbReference>
<dbReference type="InterPro" id="IPR011009">
    <property type="entry name" value="Kinase-like_dom_sf"/>
</dbReference>
<proteinExistence type="predicted"/>
<evidence type="ECO:0000313" key="2">
    <source>
        <dbReference type="EMBL" id="WEK32756.1"/>
    </source>
</evidence>
<dbReference type="GO" id="GO:0004305">
    <property type="term" value="F:ethanolamine kinase activity"/>
    <property type="evidence" value="ECO:0007669"/>
    <property type="project" value="TreeGrafter"/>
</dbReference>
<dbReference type="AlphaFoldDB" id="A0AAJ5WJ08"/>
<evidence type="ECO:0000313" key="3">
    <source>
        <dbReference type="Proteomes" id="UP001216329"/>
    </source>
</evidence>
<dbReference type="CDD" id="cd05151">
    <property type="entry name" value="ChoK-like"/>
    <property type="match status" value="1"/>
</dbReference>
<dbReference type="EMBL" id="CP119325">
    <property type="protein sequence ID" value="WEK32756.1"/>
    <property type="molecule type" value="Genomic_DNA"/>
</dbReference>
<dbReference type="PANTHER" id="PTHR22603:SF66">
    <property type="entry name" value="ETHANOLAMINE KINASE"/>
    <property type="match status" value="1"/>
</dbReference>